<evidence type="ECO:0000256" key="1">
    <source>
        <dbReference type="SAM" id="Phobius"/>
    </source>
</evidence>
<feature type="transmembrane region" description="Helical" evidence="1">
    <location>
        <begin position="188"/>
        <end position="208"/>
    </location>
</feature>
<dbReference type="AlphaFoldDB" id="A0A382UWD3"/>
<accession>A0A382UWD3</accession>
<keyword evidence="1" id="KW-1133">Transmembrane helix</keyword>
<feature type="transmembrane region" description="Helical" evidence="1">
    <location>
        <begin position="12"/>
        <end position="28"/>
    </location>
</feature>
<dbReference type="PANTHER" id="PTHR23028">
    <property type="entry name" value="ACETYLTRANSFERASE"/>
    <property type="match status" value="1"/>
</dbReference>
<dbReference type="GO" id="GO:0009103">
    <property type="term" value="P:lipopolysaccharide biosynthetic process"/>
    <property type="evidence" value="ECO:0007669"/>
    <property type="project" value="TreeGrafter"/>
</dbReference>
<name>A0A382UWD3_9ZZZZ</name>
<dbReference type="InterPro" id="IPR050879">
    <property type="entry name" value="Acyltransferase_3"/>
</dbReference>
<dbReference type="PANTHER" id="PTHR23028:SF53">
    <property type="entry name" value="ACYL_TRANSF_3 DOMAIN-CONTAINING PROTEIN"/>
    <property type="match status" value="1"/>
</dbReference>
<evidence type="ECO:0000259" key="2">
    <source>
        <dbReference type="Pfam" id="PF01757"/>
    </source>
</evidence>
<dbReference type="InterPro" id="IPR002656">
    <property type="entry name" value="Acyl_transf_3_dom"/>
</dbReference>
<evidence type="ECO:0000313" key="3">
    <source>
        <dbReference type="EMBL" id="SVD38573.1"/>
    </source>
</evidence>
<dbReference type="EMBL" id="UINC01147321">
    <property type="protein sequence ID" value="SVD38573.1"/>
    <property type="molecule type" value="Genomic_DNA"/>
</dbReference>
<dbReference type="Pfam" id="PF01757">
    <property type="entry name" value="Acyl_transf_3"/>
    <property type="match status" value="1"/>
</dbReference>
<reference evidence="3" key="1">
    <citation type="submission" date="2018-05" db="EMBL/GenBank/DDBJ databases">
        <authorList>
            <person name="Lanie J.A."/>
            <person name="Ng W.-L."/>
            <person name="Kazmierczak K.M."/>
            <person name="Andrzejewski T.M."/>
            <person name="Davidsen T.M."/>
            <person name="Wayne K.J."/>
            <person name="Tettelin H."/>
            <person name="Glass J.I."/>
            <person name="Rusch D."/>
            <person name="Podicherti R."/>
            <person name="Tsui H.-C.T."/>
            <person name="Winkler M.E."/>
        </authorList>
    </citation>
    <scope>NUCLEOTIDE SEQUENCE</scope>
</reference>
<feature type="transmembrane region" description="Helical" evidence="1">
    <location>
        <begin position="34"/>
        <end position="51"/>
    </location>
</feature>
<organism evidence="3">
    <name type="scientific">marine metagenome</name>
    <dbReference type="NCBI Taxonomy" id="408172"/>
    <lineage>
        <taxon>unclassified sequences</taxon>
        <taxon>metagenomes</taxon>
        <taxon>ecological metagenomes</taxon>
    </lineage>
</organism>
<feature type="non-terminal residue" evidence="3">
    <location>
        <position position="239"/>
    </location>
</feature>
<feature type="transmembrane region" description="Helical" evidence="1">
    <location>
        <begin position="72"/>
        <end position="91"/>
    </location>
</feature>
<keyword evidence="1" id="KW-0472">Membrane</keyword>
<feature type="transmembrane region" description="Helical" evidence="1">
    <location>
        <begin position="220"/>
        <end position="237"/>
    </location>
</feature>
<dbReference type="GO" id="GO:0016747">
    <property type="term" value="F:acyltransferase activity, transferring groups other than amino-acyl groups"/>
    <property type="evidence" value="ECO:0007669"/>
    <property type="project" value="InterPro"/>
</dbReference>
<dbReference type="GO" id="GO:0016020">
    <property type="term" value="C:membrane"/>
    <property type="evidence" value="ECO:0007669"/>
    <property type="project" value="TreeGrafter"/>
</dbReference>
<protein>
    <recommendedName>
        <fullName evidence="2">Acyltransferase 3 domain-containing protein</fullName>
    </recommendedName>
</protein>
<keyword evidence="1" id="KW-0812">Transmembrane</keyword>
<feature type="domain" description="Acyltransferase 3" evidence="2">
    <location>
        <begin position="5"/>
        <end position="236"/>
    </location>
</feature>
<proteinExistence type="predicted"/>
<feature type="transmembrane region" description="Helical" evidence="1">
    <location>
        <begin position="143"/>
        <end position="176"/>
    </location>
</feature>
<gene>
    <name evidence="3" type="ORF">METZ01_LOCUS391427</name>
</gene>
<sequence length="239" mass="27592">MKYRPEIDGLRALAVLPVIFFHAGFHFFRGGFVGVDVFFVISGYLITTIIISELAEGKFSIINFYERRARRILPALFFVMLICLPFSWFWLNPLNLKDFGQSLIAVSTFSSNILFWSESGYFETASELKPLLHTWSLALEEQYYIMFPIFLMIVWRLGIKWILILLTLIFILSLGISEWGVLRHPNAAFYSLPTRGWELLVGVFAAFYLKYNDYLKSNSLNQLLSLIGCGMIIYSIVAF</sequence>